<feature type="compositionally biased region" description="Low complexity" evidence="1">
    <location>
        <begin position="80"/>
        <end position="93"/>
    </location>
</feature>
<keyword evidence="2" id="KW-1133">Transmembrane helix</keyword>
<dbReference type="EMBL" id="CP120628">
    <property type="protein sequence ID" value="WEW58576.1"/>
    <property type="molecule type" value="Genomic_DNA"/>
</dbReference>
<dbReference type="AlphaFoldDB" id="A0AAF0DH47"/>
<dbReference type="Pfam" id="PF15102">
    <property type="entry name" value="TMEM154"/>
    <property type="match status" value="1"/>
</dbReference>
<name>A0AAF0DH47_9EURO</name>
<feature type="region of interest" description="Disordered" evidence="1">
    <location>
        <begin position="201"/>
        <end position="258"/>
    </location>
</feature>
<dbReference type="InterPro" id="IPR028064">
    <property type="entry name" value="TMEM154"/>
</dbReference>
<reference evidence="3" key="1">
    <citation type="submission" date="2023-03" db="EMBL/GenBank/DDBJ databases">
        <title>Emydomyces testavorans Genome Sequence.</title>
        <authorList>
            <person name="Hoyer L."/>
        </authorList>
    </citation>
    <scope>NUCLEOTIDE SEQUENCE</scope>
    <source>
        <strain evidence="3">16-2883</strain>
    </source>
</reference>
<feature type="compositionally biased region" description="Low complexity" evidence="1">
    <location>
        <begin position="234"/>
        <end position="248"/>
    </location>
</feature>
<organism evidence="3 4">
    <name type="scientific">Emydomyces testavorans</name>
    <dbReference type="NCBI Taxonomy" id="2070801"/>
    <lineage>
        <taxon>Eukaryota</taxon>
        <taxon>Fungi</taxon>
        <taxon>Dikarya</taxon>
        <taxon>Ascomycota</taxon>
        <taxon>Pezizomycotina</taxon>
        <taxon>Eurotiomycetes</taxon>
        <taxon>Eurotiomycetidae</taxon>
        <taxon>Onygenales</taxon>
        <taxon>Nannizziopsiaceae</taxon>
        <taxon>Emydomyces</taxon>
    </lineage>
</organism>
<keyword evidence="4" id="KW-1185">Reference proteome</keyword>
<evidence type="ECO:0000256" key="1">
    <source>
        <dbReference type="SAM" id="MobiDB-lite"/>
    </source>
</evidence>
<sequence>MHGIDAPKGPLRDAVVLTLVILGFVPSLSLLSPPAQQHQIRQLPLVCLIPRRRRDFTIAVRPSAITLVITTSTARDTPTESKTTATTTSAFETQLSSSTPAKTEAKPSSSVIPISEESNDVGRLIAIIVPIAVVVIFLLTLALWCFKRRRRRRKLKQEQGPLYDASIRPNRFRNSMLNPVIGIFQWGKRLSHRQFLYGESKGGPGCNNSERANAEKSPSSGPLIPPATPAFLNSPLSTTSSPTLYRTPPTSPCENKDTTAPMELTGSVPQPAPAELDGISCNRMAELPTTTQRELINIPLSQRVSGIGINCERIPDSSGNEPLSITTSEGVVLAPNLMGSHGQQHQGGATDHVTSFMEYQSNKAPP</sequence>
<evidence type="ECO:0000313" key="4">
    <source>
        <dbReference type="Proteomes" id="UP001219355"/>
    </source>
</evidence>
<evidence type="ECO:0000313" key="3">
    <source>
        <dbReference type="EMBL" id="WEW58576.1"/>
    </source>
</evidence>
<feature type="region of interest" description="Disordered" evidence="1">
    <location>
        <begin position="75"/>
        <end position="106"/>
    </location>
</feature>
<dbReference type="Proteomes" id="UP001219355">
    <property type="component" value="Chromosome 2"/>
</dbReference>
<gene>
    <name evidence="3" type="ORF">PRK78_004044</name>
</gene>
<keyword evidence="2" id="KW-0472">Membrane</keyword>
<protein>
    <submittedName>
        <fullName evidence="3">Uncharacterized protein</fullName>
    </submittedName>
</protein>
<proteinExistence type="predicted"/>
<evidence type="ECO:0000256" key="2">
    <source>
        <dbReference type="SAM" id="Phobius"/>
    </source>
</evidence>
<feature type="compositionally biased region" description="Polar residues" evidence="1">
    <location>
        <begin position="206"/>
        <end position="220"/>
    </location>
</feature>
<feature type="transmembrane region" description="Helical" evidence="2">
    <location>
        <begin position="124"/>
        <end position="146"/>
    </location>
</feature>
<accession>A0AAF0DH47</accession>
<keyword evidence="2" id="KW-0812">Transmembrane</keyword>